<dbReference type="InterPro" id="IPR011089">
    <property type="entry name" value="GmrSD_C"/>
</dbReference>
<organism evidence="3 4">
    <name type="scientific">Kutzneria chonburiensis</name>
    <dbReference type="NCBI Taxonomy" id="1483604"/>
    <lineage>
        <taxon>Bacteria</taxon>
        <taxon>Bacillati</taxon>
        <taxon>Actinomycetota</taxon>
        <taxon>Actinomycetes</taxon>
        <taxon>Pseudonocardiales</taxon>
        <taxon>Pseudonocardiaceae</taxon>
        <taxon>Kutzneria</taxon>
    </lineage>
</organism>
<proteinExistence type="predicted"/>
<evidence type="ECO:0000259" key="2">
    <source>
        <dbReference type="Pfam" id="PF07510"/>
    </source>
</evidence>
<dbReference type="RefSeq" id="WP_273938650.1">
    <property type="nucleotide sequence ID" value="NZ_CP097263.1"/>
</dbReference>
<name>A0ABV6MHW9_9PSEU</name>
<dbReference type="Pfam" id="PF07510">
    <property type="entry name" value="GmrSD_C"/>
    <property type="match status" value="1"/>
</dbReference>
<reference evidence="3 4" key="1">
    <citation type="submission" date="2024-09" db="EMBL/GenBank/DDBJ databases">
        <authorList>
            <person name="Sun Q."/>
            <person name="Mori K."/>
        </authorList>
    </citation>
    <scope>NUCLEOTIDE SEQUENCE [LARGE SCALE GENOMIC DNA]</scope>
    <source>
        <strain evidence="3 4">TBRC 1432</strain>
    </source>
</reference>
<dbReference type="GO" id="GO:0004519">
    <property type="term" value="F:endonuclease activity"/>
    <property type="evidence" value="ECO:0007669"/>
    <property type="project" value="UniProtKB-KW"/>
</dbReference>
<evidence type="ECO:0000259" key="1">
    <source>
        <dbReference type="Pfam" id="PF03235"/>
    </source>
</evidence>
<evidence type="ECO:0000313" key="3">
    <source>
        <dbReference type="EMBL" id="MFC0539885.1"/>
    </source>
</evidence>
<keyword evidence="4" id="KW-1185">Reference proteome</keyword>
<gene>
    <name evidence="3" type="ORF">ACFFH7_00235</name>
</gene>
<keyword evidence="3" id="KW-0540">Nuclease</keyword>
<dbReference type="Pfam" id="PF03235">
    <property type="entry name" value="GmrSD_N"/>
    <property type="match status" value="1"/>
</dbReference>
<accession>A0ABV6MHW9</accession>
<dbReference type="PANTHER" id="PTHR35149:SF2">
    <property type="entry name" value="DUF262 DOMAIN-CONTAINING PROTEIN"/>
    <property type="match status" value="1"/>
</dbReference>
<dbReference type="InterPro" id="IPR004919">
    <property type="entry name" value="GmrSD_N"/>
</dbReference>
<dbReference type="EMBL" id="JBHLUD010000001">
    <property type="protein sequence ID" value="MFC0539885.1"/>
    <property type="molecule type" value="Genomic_DNA"/>
</dbReference>
<dbReference type="PANTHER" id="PTHR35149">
    <property type="entry name" value="SLL5132 PROTEIN"/>
    <property type="match status" value="1"/>
</dbReference>
<evidence type="ECO:0000313" key="4">
    <source>
        <dbReference type="Proteomes" id="UP001589810"/>
    </source>
</evidence>
<keyword evidence="3" id="KW-0378">Hydrolase</keyword>
<comment type="caution">
    <text evidence="3">The sequence shown here is derived from an EMBL/GenBank/DDBJ whole genome shotgun (WGS) entry which is preliminary data.</text>
</comment>
<feature type="domain" description="GmrSD restriction endonucleases N-terminal" evidence="1">
    <location>
        <begin position="13"/>
        <end position="230"/>
    </location>
</feature>
<keyword evidence="3" id="KW-0255">Endonuclease</keyword>
<feature type="domain" description="GmrSD restriction endonucleases C-terminal" evidence="2">
    <location>
        <begin position="417"/>
        <end position="547"/>
    </location>
</feature>
<sequence length="557" mass="63972">MSGTKIQAAERPVGDIFSDEYRFTIPRYQRPYAWTAEQAGEMFDDLLAAASDGTTDPYFLGSIVLVKAENDAAAEVVDGQQRLTTLTLLLSALRQYVDAGFATSLDSRVFQKGDPIKGTIDQPRLTLRERDQPFFDKHIQTRTGIERLQNLATDTLPDSQRNLVHNTVLFLDRLGELPIEDCHRLASFIYQNTYLVVVSTQDFDSAYRIFTVLNERGLDLTHTDILKSEIIGAIAEPDQETYTAKWESEEEDLGRTDFADLFSHIRMVFAKTKARESILKEFRSSVLSQVPDRKRFIDEVLVPLSDAFEVVTRADYRAAAGADRVNDMLRWLNMLDNTDWIPPAISYLSRPATDTFAVYRFLVHLERLAASMLIRRVDVTRRIERYGRVLDAIEADADLYGPQSPLRLDEHEREDTRRRLDGEIYTVTRIRLYVLLRLDSALSSGGASYDHPLITVEHVLPQSPMTDSIWRTWFTDEQRRYWVHRLANLTLLARRKNSQASNYDFDIKKQRYFTTKNGVSPFVLTTQVLAEQQWTPDLLSHRQKELLSALSGLWELA</sequence>
<protein>
    <submittedName>
        <fullName evidence="3">DUF262 domain-containing HNH endonuclease family protein</fullName>
    </submittedName>
</protein>
<dbReference type="Proteomes" id="UP001589810">
    <property type="component" value="Unassembled WGS sequence"/>
</dbReference>